<name>A0A023AZQ8_GRENI</name>
<sequence>MNDELLRQRRREEEAVQSDLKAPMDDLSSTSSADIKGSPRRCACNRSEGCFCGNHRILSPTLVAIPGLIFLLLLFLALFAVGAAIAFYLTNTTFAILDNAAGSDTESTLAIENDTILVDIKVPLFTYVPSLVPIPISSKEMTVSFSPISNGSSLRGMELGANKMLARNHTKVSSIKEELGAPLRSRREPDLYRSKRVLSSSVFDHVLLSEHKATLLEHGRKLSASLPRLPLEKLNQLKDSKAIREPVFDMPKTRGTKGWLSIGPSRAPASWPRTADLTETMLTADGVSIQKMNERQEADFLTVEWEDWQGHRQTAHLSLSDATGNLKTNTLQDARMTPPKALLGFLSFWSGTVGTSRLAETTLTKRLVDEINVTKRSNVSDRSTVDDRPRVGSRSSSGMRSNVEAAGAGLSSRRRVLESRGSRPRSVHIRVESGKGSRLSWWSGSILATVMESCAEEARQAAEFLASTQFVDDLEIGSSCGERWLLHLSDPDLVDEQSAEQRRLDGGAVALGVASHLVDLSHVFSQDDGFDVFIDPFVTRNFLSRGLADIGSVIVKGTVQDAAIASVSTAGFGSPVLFLVFVERL</sequence>
<feature type="region of interest" description="Disordered" evidence="1">
    <location>
        <begin position="378"/>
        <end position="417"/>
    </location>
</feature>
<keyword evidence="2" id="KW-1133">Transmembrane helix</keyword>
<accession>A0A023AZQ8</accession>
<dbReference type="Proteomes" id="UP000019763">
    <property type="component" value="Unassembled WGS sequence"/>
</dbReference>
<feature type="region of interest" description="Disordered" evidence="1">
    <location>
        <begin position="1"/>
        <end position="34"/>
    </location>
</feature>
<evidence type="ECO:0000256" key="1">
    <source>
        <dbReference type="SAM" id="MobiDB-lite"/>
    </source>
</evidence>
<keyword evidence="2" id="KW-0472">Membrane</keyword>
<feature type="compositionally biased region" description="Low complexity" evidence="1">
    <location>
        <begin position="392"/>
        <end position="401"/>
    </location>
</feature>
<proteinExistence type="predicted"/>
<keyword evidence="4" id="KW-1185">Reference proteome</keyword>
<keyword evidence="2 3" id="KW-0812">Transmembrane</keyword>
<evidence type="ECO:0000256" key="2">
    <source>
        <dbReference type="SAM" id="Phobius"/>
    </source>
</evidence>
<organism evidence="3 4">
    <name type="scientific">Gregarina niphandrodes</name>
    <name type="common">Septate eugregarine</name>
    <dbReference type="NCBI Taxonomy" id="110365"/>
    <lineage>
        <taxon>Eukaryota</taxon>
        <taxon>Sar</taxon>
        <taxon>Alveolata</taxon>
        <taxon>Apicomplexa</taxon>
        <taxon>Conoidasida</taxon>
        <taxon>Gregarinasina</taxon>
        <taxon>Eugregarinorida</taxon>
        <taxon>Gregarinidae</taxon>
        <taxon>Gregarina</taxon>
    </lineage>
</organism>
<gene>
    <name evidence="3" type="ORF">GNI_148150</name>
</gene>
<dbReference type="RefSeq" id="XP_011132687.1">
    <property type="nucleotide sequence ID" value="XM_011134385.1"/>
</dbReference>
<feature type="transmembrane region" description="Helical" evidence="2">
    <location>
        <begin position="63"/>
        <end position="89"/>
    </location>
</feature>
<dbReference type="GeneID" id="22915178"/>
<dbReference type="VEuPathDB" id="CryptoDB:GNI_148150"/>
<evidence type="ECO:0000313" key="4">
    <source>
        <dbReference type="Proteomes" id="UP000019763"/>
    </source>
</evidence>
<dbReference type="EMBL" id="AFNH02001102">
    <property type="protein sequence ID" value="EZG44372.1"/>
    <property type="molecule type" value="Genomic_DNA"/>
</dbReference>
<dbReference type="AlphaFoldDB" id="A0A023AZQ8"/>
<protein>
    <submittedName>
        <fullName evidence="3">Transmembrane protein</fullName>
    </submittedName>
</protein>
<evidence type="ECO:0000313" key="3">
    <source>
        <dbReference type="EMBL" id="EZG44372.1"/>
    </source>
</evidence>
<comment type="caution">
    <text evidence="3">The sequence shown here is derived from an EMBL/GenBank/DDBJ whole genome shotgun (WGS) entry which is preliminary data.</text>
</comment>
<feature type="compositionally biased region" description="Basic and acidic residues" evidence="1">
    <location>
        <begin position="1"/>
        <end position="14"/>
    </location>
</feature>
<reference evidence="3" key="1">
    <citation type="submission" date="2013-12" db="EMBL/GenBank/DDBJ databases">
        <authorList>
            <person name="Omoto C.K."/>
            <person name="Sibley D."/>
            <person name="Venepally P."/>
            <person name="Hadjithomas M."/>
            <person name="Karamycheva S."/>
            <person name="Brunk B."/>
            <person name="Roos D."/>
            <person name="Caler E."/>
            <person name="Lorenzi H."/>
        </authorList>
    </citation>
    <scope>NUCLEOTIDE SEQUENCE</scope>
</reference>